<dbReference type="InterPro" id="IPR057207">
    <property type="entry name" value="FBXL15_LRR"/>
</dbReference>
<dbReference type="PANTHER" id="PTHR13318">
    <property type="entry name" value="PARTNER OF PAIRED, ISOFORM B-RELATED"/>
    <property type="match status" value="1"/>
</dbReference>
<keyword evidence="1" id="KW-0833">Ubl conjugation pathway</keyword>
<dbReference type="Pfam" id="PF13516">
    <property type="entry name" value="LRR_6"/>
    <property type="match status" value="1"/>
</dbReference>
<dbReference type="SUPFAM" id="SSF81383">
    <property type="entry name" value="F-box domain"/>
    <property type="match status" value="1"/>
</dbReference>
<evidence type="ECO:0000256" key="1">
    <source>
        <dbReference type="ARBA" id="ARBA00022786"/>
    </source>
</evidence>
<accession>A0AAN9Z297</accession>
<proteinExistence type="predicted"/>
<dbReference type="InterPro" id="IPR001810">
    <property type="entry name" value="F-box_dom"/>
</dbReference>
<dbReference type="GO" id="GO:0019005">
    <property type="term" value="C:SCF ubiquitin ligase complex"/>
    <property type="evidence" value="ECO:0007669"/>
    <property type="project" value="TreeGrafter"/>
</dbReference>
<dbReference type="Pfam" id="PF12937">
    <property type="entry name" value="F-box-like"/>
    <property type="match status" value="1"/>
</dbReference>
<dbReference type="PANTHER" id="PTHR13318:SF247">
    <property type="entry name" value="GH16156P"/>
    <property type="match status" value="1"/>
</dbReference>
<feature type="domain" description="F-box" evidence="2">
    <location>
        <begin position="14"/>
        <end position="60"/>
    </location>
</feature>
<protein>
    <recommendedName>
        <fullName evidence="2">F-box domain-containing protein</fullName>
    </recommendedName>
</protein>
<dbReference type="SMART" id="SM00256">
    <property type="entry name" value="FBOX"/>
    <property type="match status" value="1"/>
</dbReference>
<dbReference type="AlphaFoldDB" id="A0AAN9Z297"/>
<comment type="caution">
    <text evidence="3">The sequence shown here is derived from an EMBL/GenBank/DDBJ whole genome shotgun (WGS) entry which is preliminary data.</text>
</comment>
<evidence type="ECO:0000313" key="4">
    <source>
        <dbReference type="Proteomes" id="UP001378592"/>
    </source>
</evidence>
<evidence type="ECO:0000259" key="2">
    <source>
        <dbReference type="PROSITE" id="PS50181"/>
    </source>
</evidence>
<sequence length="680" mass="76095">MAESNLSAPGSANNQSQIDLPIEILIYIMEYLPLSDRIIASQVCRAWYEASQDQKLHKEEIVVLQENITRQLGCLLNSTTSFQNFYFRDVELDSKLIPFWEKYCPKMRYLYLESCVVTERMFVEILSSCCHLENLMINDCHELMMTGRVLELELDVLKLRKALVNLKGLSITHNRYMSDAIFYRFVSTAPNLHELDLTGCQISYHMGLYKKFYPPHVVDESNLVLSETVFTFNVILKFIREQAQKIKVLKLGQTLVDNSALSQLGSVHGLNLKAIYLESCNQLTNIGLTNLVSVQKSLTCLDLSGCSRLTDHALIAICHNLVNLTSLSIQSCRAVTDIGVAELARLEKLKCINLAQCEMVTGQGVTSGLCQKINRQMQNLHLGALQMDEESVCKIATNLPCLRHLDLSWCFSAVTDRSMQVICEYLLSLNTLELASCNKISDAGITGMTANETISDSALEASSAFEEYPDPLHKINLRSRAEKEIVNDAKRKQAVLHKITYNDESQGMCLVRIQGLQKIDLSGCNRVTDVGLLYAFNFPALQYLDLSRCQQITAIGLAALSENNPSLETLVMNSCFNITDTGILSVVKGLKRLKHLDIQGCRQLTDASLIAIGQHCQCLLYLNVNSCIEMTVGTVLEMEKKLETLRTLYYVGLKTESSIGENFGCSPAPPPPPRKKHSAR</sequence>
<dbReference type="Gene3D" id="3.80.10.10">
    <property type="entry name" value="Ribonuclease Inhibitor"/>
    <property type="match status" value="2"/>
</dbReference>
<dbReference type="Gene3D" id="1.20.1280.50">
    <property type="match status" value="1"/>
</dbReference>
<dbReference type="PROSITE" id="PS50181">
    <property type="entry name" value="FBOX"/>
    <property type="match status" value="1"/>
</dbReference>
<dbReference type="SUPFAM" id="SSF52047">
    <property type="entry name" value="RNI-like"/>
    <property type="match status" value="2"/>
</dbReference>
<dbReference type="EMBL" id="JAZDUA010000290">
    <property type="protein sequence ID" value="KAK7862036.1"/>
    <property type="molecule type" value="Genomic_DNA"/>
</dbReference>
<evidence type="ECO:0000313" key="3">
    <source>
        <dbReference type="EMBL" id="KAK7862036.1"/>
    </source>
</evidence>
<name>A0AAN9Z297_9ORTH</name>
<dbReference type="Pfam" id="PF25372">
    <property type="entry name" value="DUF7885"/>
    <property type="match status" value="2"/>
</dbReference>
<organism evidence="3 4">
    <name type="scientific">Gryllus longicercus</name>
    <dbReference type="NCBI Taxonomy" id="2509291"/>
    <lineage>
        <taxon>Eukaryota</taxon>
        <taxon>Metazoa</taxon>
        <taxon>Ecdysozoa</taxon>
        <taxon>Arthropoda</taxon>
        <taxon>Hexapoda</taxon>
        <taxon>Insecta</taxon>
        <taxon>Pterygota</taxon>
        <taxon>Neoptera</taxon>
        <taxon>Polyneoptera</taxon>
        <taxon>Orthoptera</taxon>
        <taxon>Ensifera</taxon>
        <taxon>Gryllidea</taxon>
        <taxon>Grylloidea</taxon>
        <taxon>Gryllidae</taxon>
        <taxon>Gryllinae</taxon>
        <taxon>Gryllus</taxon>
    </lineage>
</organism>
<dbReference type="InterPro" id="IPR006553">
    <property type="entry name" value="Leu-rich_rpt_Cys-con_subtyp"/>
</dbReference>
<keyword evidence="4" id="KW-1185">Reference proteome</keyword>
<dbReference type="Proteomes" id="UP001378592">
    <property type="component" value="Unassembled WGS sequence"/>
</dbReference>
<dbReference type="InterPro" id="IPR001611">
    <property type="entry name" value="Leu-rich_rpt"/>
</dbReference>
<dbReference type="GO" id="GO:0031146">
    <property type="term" value="P:SCF-dependent proteasomal ubiquitin-dependent protein catabolic process"/>
    <property type="evidence" value="ECO:0007669"/>
    <property type="project" value="TreeGrafter"/>
</dbReference>
<reference evidence="3 4" key="1">
    <citation type="submission" date="2024-03" db="EMBL/GenBank/DDBJ databases">
        <title>The genome assembly and annotation of the cricket Gryllus longicercus Weissman &amp; Gray.</title>
        <authorList>
            <person name="Szrajer S."/>
            <person name="Gray D."/>
            <person name="Ylla G."/>
        </authorList>
    </citation>
    <scope>NUCLEOTIDE SEQUENCE [LARGE SCALE GENOMIC DNA]</scope>
    <source>
        <strain evidence="3">DAG 2021-001</strain>
        <tissue evidence="3">Whole body minus gut</tissue>
    </source>
</reference>
<dbReference type="InterPro" id="IPR032675">
    <property type="entry name" value="LRR_dom_sf"/>
</dbReference>
<gene>
    <name evidence="3" type="ORF">R5R35_002172</name>
</gene>
<dbReference type="InterPro" id="IPR036047">
    <property type="entry name" value="F-box-like_dom_sf"/>
</dbReference>
<dbReference type="SMART" id="SM00367">
    <property type="entry name" value="LRR_CC"/>
    <property type="match status" value="10"/>
</dbReference>